<reference evidence="2" key="2">
    <citation type="submission" date="2025-08" db="UniProtKB">
        <authorList>
            <consortium name="Ensembl"/>
        </authorList>
    </citation>
    <scope>IDENTIFICATION</scope>
</reference>
<dbReference type="GeneTree" id="ENSGT00530000067603"/>
<feature type="region of interest" description="Disordered" evidence="1">
    <location>
        <begin position="88"/>
        <end position="144"/>
    </location>
</feature>
<keyword evidence="3" id="KW-1185">Reference proteome</keyword>
<dbReference type="AlphaFoldDB" id="H2YBP9"/>
<feature type="region of interest" description="Disordered" evidence="1">
    <location>
        <begin position="1"/>
        <end position="30"/>
    </location>
</feature>
<proteinExistence type="predicted"/>
<dbReference type="Ensembl" id="ENSCSAVT00000002790.1">
    <property type="protein sequence ID" value="ENSCSAVP00000002747.1"/>
    <property type="gene ID" value="ENSCSAVG00000001627.1"/>
</dbReference>
<reference evidence="3" key="1">
    <citation type="submission" date="2003-08" db="EMBL/GenBank/DDBJ databases">
        <authorList>
            <person name="Birren B."/>
            <person name="Nusbaum C."/>
            <person name="Abebe A."/>
            <person name="Abouelleil A."/>
            <person name="Adekoya E."/>
            <person name="Ait-zahra M."/>
            <person name="Allen N."/>
            <person name="Allen T."/>
            <person name="An P."/>
            <person name="Anderson M."/>
            <person name="Anderson S."/>
            <person name="Arachchi H."/>
            <person name="Armbruster J."/>
            <person name="Bachantsang P."/>
            <person name="Baldwin J."/>
            <person name="Barry A."/>
            <person name="Bayul T."/>
            <person name="Blitshsteyn B."/>
            <person name="Bloom T."/>
            <person name="Blye J."/>
            <person name="Boguslavskiy L."/>
            <person name="Borowsky M."/>
            <person name="Boukhgalter B."/>
            <person name="Brunache A."/>
            <person name="Butler J."/>
            <person name="Calixte N."/>
            <person name="Calvo S."/>
            <person name="Camarata J."/>
            <person name="Campo K."/>
            <person name="Chang J."/>
            <person name="Cheshatsang Y."/>
            <person name="Citroen M."/>
            <person name="Collymore A."/>
            <person name="Considine T."/>
            <person name="Cook A."/>
            <person name="Cooke P."/>
            <person name="Corum B."/>
            <person name="Cuomo C."/>
            <person name="David R."/>
            <person name="Dawoe T."/>
            <person name="Degray S."/>
            <person name="Dodge S."/>
            <person name="Dooley K."/>
            <person name="Dorje P."/>
            <person name="Dorjee K."/>
            <person name="Dorris L."/>
            <person name="Duffey N."/>
            <person name="Dupes A."/>
            <person name="Elkins T."/>
            <person name="Engels R."/>
            <person name="Erickson J."/>
            <person name="Farina A."/>
            <person name="Faro S."/>
            <person name="Ferreira P."/>
            <person name="Fischer H."/>
            <person name="Fitzgerald M."/>
            <person name="Foley K."/>
            <person name="Gage D."/>
            <person name="Galagan J."/>
            <person name="Gearin G."/>
            <person name="Gnerre S."/>
            <person name="Gnirke A."/>
            <person name="Goyette A."/>
            <person name="Graham J."/>
            <person name="Grandbois E."/>
            <person name="Gyaltsen K."/>
            <person name="Hafez N."/>
            <person name="Hagopian D."/>
            <person name="Hagos B."/>
            <person name="Hall J."/>
            <person name="Hatcher B."/>
            <person name="Heller A."/>
            <person name="Higgins H."/>
            <person name="Honan T."/>
            <person name="Horn A."/>
            <person name="Houde N."/>
            <person name="Hughes L."/>
            <person name="Hulme W."/>
            <person name="Husby E."/>
            <person name="Iliev I."/>
            <person name="Jaffe D."/>
            <person name="Jones C."/>
            <person name="Kamal M."/>
            <person name="Kamat A."/>
            <person name="Kamvysselis M."/>
            <person name="Karlsson E."/>
            <person name="Kells C."/>
            <person name="Kieu A."/>
            <person name="Kisner P."/>
            <person name="Kodira C."/>
            <person name="Kulbokas E."/>
            <person name="Labutti K."/>
            <person name="Lama D."/>
            <person name="Landers T."/>
            <person name="Leger J."/>
            <person name="Levine S."/>
            <person name="Lewis D."/>
            <person name="Lewis T."/>
            <person name="Lindblad-toh K."/>
            <person name="Liu X."/>
            <person name="Lokyitsang T."/>
            <person name="Lokyitsang Y."/>
            <person name="Lucien O."/>
            <person name="Lui A."/>
            <person name="Ma L.J."/>
            <person name="Mabbitt R."/>
            <person name="Macdonald J."/>
            <person name="Maclean C."/>
            <person name="Major J."/>
            <person name="Manning J."/>
            <person name="Marabella R."/>
            <person name="Maru K."/>
            <person name="Matthews C."/>
            <person name="Mauceli E."/>
            <person name="Mccarthy M."/>
            <person name="Mcdonough S."/>
            <person name="Mcghee T."/>
            <person name="Meldrim J."/>
            <person name="Meneus L."/>
            <person name="Mesirov J."/>
            <person name="Mihalev A."/>
            <person name="Mihova T."/>
            <person name="Mikkelsen T."/>
            <person name="Mlenga V."/>
            <person name="Moru K."/>
            <person name="Mozes J."/>
            <person name="Mulrain L."/>
            <person name="Munson G."/>
            <person name="Naylor J."/>
            <person name="Newes C."/>
            <person name="Nguyen C."/>
            <person name="Nguyen N."/>
            <person name="Nguyen T."/>
            <person name="Nicol R."/>
            <person name="Nielsen C."/>
            <person name="Nizzari M."/>
            <person name="Norbu C."/>
            <person name="Norbu N."/>
            <person name="O'donnell P."/>
            <person name="Okoawo O."/>
            <person name="O'leary S."/>
            <person name="Omotosho B."/>
            <person name="O'neill K."/>
            <person name="Osman S."/>
            <person name="Parker S."/>
            <person name="Perrin D."/>
            <person name="Phunkhang P."/>
            <person name="Piqani B."/>
            <person name="Purcell S."/>
            <person name="Rachupka T."/>
            <person name="Ramasamy U."/>
            <person name="Rameau R."/>
            <person name="Ray V."/>
            <person name="Raymond C."/>
            <person name="Retta R."/>
            <person name="Richardson S."/>
            <person name="Rise C."/>
            <person name="Rodriguez J."/>
            <person name="Rogers J."/>
            <person name="Rogov P."/>
            <person name="Rutman M."/>
            <person name="Schupbach R."/>
            <person name="Seaman C."/>
            <person name="Settipalli S."/>
            <person name="Sharpe T."/>
            <person name="Sheridan J."/>
            <person name="Sherpa N."/>
            <person name="Shi J."/>
            <person name="Smirnov S."/>
            <person name="Smith C."/>
            <person name="Sougnez C."/>
            <person name="Spencer B."/>
            <person name="Stalker J."/>
            <person name="Stange-thomann N."/>
            <person name="Stavropoulos S."/>
            <person name="Stetson K."/>
            <person name="Stone C."/>
            <person name="Stone S."/>
            <person name="Stubbs M."/>
            <person name="Talamas J."/>
            <person name="Tchuinga P."/>
            <person name="Tenzing P."/>
            <person name="Tesfaye S."/>
            <person name="Theodore J."/>
            <person name="Thoulutsang Y."/>
            <person name="Topham K."/>
            <person name="Towey S."/>
            <person name="Tsamla T."/>
            <person name="Tsomo N."/>
            <person name="Vallee D."/>
            <person name="Vassiliev H."/>
            <person name="Venkataraman V."/>
            <person name="Vinson J."/>
            <person name="Vo A."/>
            <person name="Wade C."/>
            <person name="Wang S."/>
            <person name="Wangchuk T."/>
            <person name="Wangdi T."/>
            <person name="Whittaker C."/>
            <person name="Wilkinson J."/>
            <person name="Wu Y."/>
            <person name="Wyman D."/>
            <person name="Yadav S."/>
            <person name="Yang S."/>
            <person name="Yang X."/>
            <person name="Yeager S."/>
            <person name="Yee E."/>
            <person name="Young G."/>
            <person name="Zainoun J."/>
            <person name="Zembeck L."/>
            <person name="Zimmer A."/>
            <person name="Zody M."/>
            <person name="Lander E."/>
        </authorList>
    </citation>
    <scope>NUCLEOTIDE SEQUENCE [LARGE SCALE GENOMIC DNA]</scope>
</reference>
<dbReference type="HOGENOM" id="CLU_681452_0_0_1"/>
<organism evidence="2 3">
    <name type="scientific">Ciona savignyi</name>
    <name type="common">Pacific transparent sea squirt</name>
    <dbReference type="NCBI Taxonomy" id="51511"/>
    <lineage>
        <taxon>Eukaryota</taxon>
        <taxon>Metazoa</taxon>
        <taxon>Chordata</taxon>
        <taxon>Tunicata</taxon>
        <taxon>Ascidiacea</taxon>
        <taxon>Phlebobranchia</taxon>
        <taxon>Cionidae</taxon>
        <taxon>Ciona</taxon>
    </lineage>
</organism>
<feature type="region of interest" description="Disordered" evidence="1">
    <location>
        <begin position="164"/>
        <end position="186"/>
    </location>
</feature>
<evidence type="ECO:0000313" key="2">
    <source>
        <dbReference type="Ensembl" id="ENSCSAVP00000002747.1"/>
    </source>
</evidence>
<accession>H2YBP9</accession>
<feature type="compositionally biased region" description="Basic residues" evidence="1">
    <location>
        <begin position="9"/>
        <end position="30"/>
    </location>
</feature>
<feature type="compositionally biased region" description="Polar residues" evidence="1">
    <location>
        <begin position="165"/>
        <end position="183"/>
    </location>
</feature>
<protein>
    <submittedName>
        <fullName evidence="2">Uncharacterized protein</fullName>
    </submittedName>
</protein>
<feature type="compositionally biased region" description="Basic and acidic residues" evidence="1">
    <location>
        <begin position="103"/>
        <end position="118"/>
    </location>
</feature>
<dbReference type="InParanoid" id="H2YBP9"/>
<dbReference type="Proteomes" id="UP000007875">
    <property type="component" value="Unassembled WGS sequence"/>
</dbReference>
<dbReference type="OMA" id="KTICKEC"/>
<feature type="compositionally biased region" description="Basic residues" evidence="1">
    <location>
        <begin position="230"/>
        <end position="247"/>
    </location>
</feature>
<sequence length="452" mass="52892">MGNMNARDGKRKKKRNKKKNKGKYERKTKRHKLTDDVFPLDYDHYDNVEEGANMIMKGFKRNARPSPSTARRVVRDFDFGFENHMFDGDELESKRDKRRRKRDKSEGEAKSSGKLPEDKMEEMELIAPAPEAEDIQPGSPRDLDRQFKMAAKLSTSTRCMKWLSEQPSRSDWSKGATPSTVSMQCVKPGKSLRSTVLKKNHEDCSVELEDNVPETKLSAAKVPLASGKRSSGRRSKKRKSKKTRKSERKVIPSGKVKKKCLFEVELSSEERKKKRKRARKKRREKRLKKEIKKETCVKCEKERWKGRLKPTRKQTKFIYERKHRPGHYISRDKGVTSLGWAILQVIARLEKENKAYPLKILSRLHSKWGFKELNLVGLNSALEWMRQHSLLDCKVTRNKDDRFRVNKSNPSLMKHLNNLSKNKPVPRLEYHSRIPYGVSIKTQLREKEHLKI</sequence>
<evidence type="ECO:0000313" key="3">
    <source>
        <dbReference type="Proteomes" id="UP000007875"/>
    </source>
</evidence>
<feature type="region of interest" description="Disordered" evidence="1">
    <location>
        <begin position="203"/>
        <end position="251"/>
    </location>
</feature>
<reference evidence="2" key="3">
    <citation type="submission" date="2025-09" db="UniProtKB">
        <authorList>
            <consortium name="Ensembl"/>
        </authorList>
    </citation>
    <scope>IDENTIFICATION</scope>
</reference>
<name>H2YBP9_CIOSA</name>
<evidence type="ECO:0000256" key="1">
    <source>
        <dbReference type="SAM" id="MobiDB-lite"/>
    </source>
</evidence>